<dbReference type="Proteomes" id="UP000261284">
    <property type="component" value="Unassembled WGS sequence"/>
</dbReference>
<evidence type="ECO:0000313" key="3">
    <source>
        <dbReference type="Proteomes" id="UP000261284"/>
    </source>
</evidence>
<evidence type="ECO:0000313" key="2">
    <source>
        <dbReference type="EMBL" id="RFM28451.1"/>
    </source>
</evidence>
<dbReference type="Pfam" id="PF22714">
    <property type="entry name" value="SNaCT8"/>
    <property type="match status" value="1"/>
</dbReference>
<accession>A0A3E1NKN4</accession>
<evidence type="ECO:0000259" key="1">
    <source>
        <dbReference type="Pfam" id="PF22714"/>
    </source>
</evidence>
<sequence>MYESARMLDLDREFFDKVLESRLVILNNTYYSFIVPEVKHFFQALSFLNVPDKIMHYKSYTHHPNLELSNLLPYIDWIDQKDFSIHFILPRLAKFYNAVNKKDHQKLITSYLKYFGAELEYKRYKSGTKCIITVTQNNDVSLLLEFLQFWIGEELFKRFPFNSSFVMDEANKRHCHALIDHINKIQSPEQVIKMNAITDEKFWQLVLLTDWAQTIKEELPAVKHYIASLQQALEKCQTK</sequence>
<name>A0A3E1NKN4_9BACT</name>
<dbReference type="RefSeq" id="WP_116846441.1">
    <property type="nucleotide sequence ID" value="NZ_QTJU01000002.1"/>
</dbReference>
<feature type="domain" description="Short NACHT-associated C-terminal" evidence="1">
    <location>
        <begin position="78"/>
        <end position="235"/>
    </location>
</feature>
<protein>
    <recommendedName>
        <fullName evidence="1">Short NACHT-associated C-terminal domain-containing protein</fullName>
    </recommendedName>
</protein>
<dbReference type="AlphaFoldDB" id="A0A3E1NKN4"/>
<dbReference type="InterPro" id="IPR055038">
    <property type="entry name" value="SNaCT8"/>
</dbReference>
<keyword evidence="3" id="KW-1185">Reference proteome</keyword>
<organism evidence="2 3">
    <name type="scientific">Deminuibacter soli</name>
    <dbReference type="NCBI Taxonomy" id="2291815"/>
    <lineage>
        <taxon>Bacteria</taxon>
        <taxon>Pseudomonadati</taxon>
        <taxon>Bacteroidota</taxon>
        <taxon>Chitinophagia</taxon>
        <taxon>Chitinophagales</taxon>
        <taxon>Chitinophagaceae</taxon>
        <taxon>Deminuibacter</taxon>
    </lineage>
</organism>
<gene>
    <name evidence="2" type="ORF">DXN05_06485</name>
</gene>
<dbReference type="EMBL" id="QTJU01000002">
    <property type="protein sequence ID" value="RFM28451.1"/>
    <property type="molecule type" value="Genomic_DNA"/>
</dbReference>
<proteinExistence type="predicted"/>
<reference evidence="2 3" key="1">
    <citation type="submission" date="2018-08" db="EMBL/GenBank/DDBJ databases">
        <title>Chitinophagaceae sp. K23C18032701, a novel bacterium isolated from forest soil.</title>
        <authorList>
            <person name="Wang C."/>
        </authorList>
    </citation>
    <scope>NUCLEOTIDE SEQUENCE [LARGE SCALE GENOMIC DNA]</scope>
    <source>
        <strain evidence="2 3">K23C18032701</strain>
    </source>
</reference>
<comment type="caution">
    <text evidence="2">The sequence shown here is derived from an EMBL/GenBank/DDBJ whole genome shotgun (WGS) entry which is preliminary data.</text>
</comment>